<evidence type="ECO:0000256" key="1">
    <source>
        <dbReference type="SAM" id="MobiDB-lite"/>
    </source>
</evidence>
<accession>A0AAP0CFE0</accession>
<dbReference type="AlphaFoldDB" id="A0AAP0CFE0"/>
<proteinExistence type="predicted"/>
<evidence type="ECO:0000313" key="2">
    <source>
        <dbReference type="EMBL" id="KAK9055646.1"/>
    </source>
</evidence>
<comment type="caution">
    <text evidence="2">The sequence shown here is derived from an EMBL/GenBank/DDBJ whole genome shotgun (WGS) entry which is preliminary data.</text>
</comment>
<dbReference type="Proteomes" id="UP001408789">
    <property type="component" value="Unassembled WGS sequence"/>
</dbReference>
<dbReference type="PANTHER" id="PTHR13596:SF0">
    <property type="entry name" value="SI:CH211-39K3.2-RELATED"/>
    <property type="match status" value="1"/>
</dbReference>
<feature type="region of interest" description="Disordered" evidence="1">
    <location>
        <begin position="56"/>
        <end position="104"/>
    </location>
</feature>
<evidence type="ECO:0008006" key="4">
    <source>
        <dbReference type="Google" id="ProtNLM"/>
    </source>
</evidence>
<evidence type="ECO:0000313" key="3">
    <source>
        <dbReference type="Proteomes" id="UP001408789"/>
    </source>
</evidence>
<reference evidence="2 3" key="1">
    <citation type="submission" date="2024-04" db="EMBL/GenBank/DDBJ databases">
        <title>The reference genome of an endangered Asteraceae, Deinandra increscens subsp. villosa, native to the Central Coast of California.</title>
        <authorList>
            <person name="Guilliams M."/>
            <person name="Hasenstab-Lehman K."/>
            <person name="Meyer R."/>
            <person name="Mcevoy S."/>
        </authorList>
    </citation>
    <scope>NUCLEOTIDE SEQUENCE [LARGE SCALE GENOMIC DNA]</scope>
    <source>
        <tissue evidence="2">Leaf</tissue>
    </source>
</reference>
<name>A0AAP0CFE0_9ASTR</name>
<sequence>MIRSFHVEFLRKLSDQGLITVLLDLFVRPVVNRESYYAETREIGIVKGLKLGPAVSQKQSKTDGLTPEQRRERDAKALQEKLARKAAKESAGAHGGKNGVKTNK</sequence>
<feature type="compositionally biased region" description="Basic and acidic residues" evidence="1">
    <location>
        <begin position="68"/>
        <end position="88"/>
    </location>
</feature>
<dbReference type="InterPro" id="IPR040211">
    <property type="entry name" value="SERF1/2-like"/>
</dbReference>
<organism evidence="2 3">
    <name type="scientific">Deinandra increscens subsp. villosa</name>
    <dbReference type="NCBI Taxonomy" id="3103831"/>
    <lineage>
        <taxon>Eukaryota</taxon>
        <taxon>Viridiplantae</taxon>
        <taxon>Streptophyta</taxon>
        <taxon>Embryophyta</taxon>
        <taxon>Tracheophyta</taxon>
        <taxon>Spermatophyta</taxon>
        <taxon>Magnoliopsida</taxon>
        <taxon>eudicotyledons</taxon>
        <taxon>Gunneridae</taxon>
        <taxon>Pentapetalae</taxon>
        <taxon>asterids</taxon>
        <taxon>campanulids</taxon>
        <taxon>Asterales</taxon>
        <taxon>Asteraceae</taxon>
        <taxon>Asteroideae</taxon>
        <taxon>Heliantheae alliance</taxon>
        <taxon>Madieae</taxon>
        <taxon>Madiinae</taxon>
        <taxon>Deinandra</taxon>
    </lineage>
</organism>
<keyword evidence="3" id="KW-1185">Reference proteome</keyword>
<protein>
    <recommendedName>
        <fullName evidence="4">Small EDRK-rich factor-like N-terminal domain-containing protein</fullName>
    </recommendedName>
</protein>
<gene>
    <name evidence="2" type="ORF">SSX86_026731</name>
</gene>
<dbReference type="EMBL" id="JBCNJP010000025">
    <property type="protein sequence ID" value="KAK9055646.1"/>
    <property type="molecule type" value="Genomic_DNA"/>
</dbReference>
<dbReference type="PANTHER" id="PTHR13596">
    <property type="entry name" value="SMALL EDRK-RICH FACTOR 1"/>
    <property type="match status" value="1"/>
</dbReference>